<keyword evidence="3" id="KW-1185">Reference proteome</keyword>
<dbReference type="PANTHER" id="PTHR17985">
    <property type="entry name" value="SER/THR-RICH PROTEIN T10 IN DGCR REGION"/>
    <property type="match status" value="1"/>
</dbReference>
<evidence type="ECO:0000256" key="1">
    <source>
        <dbReference type="SAM" id="MobiDB-lite"/>
    </source>
</evidence>
<sequence>MAVDETTQRHPTTRDVARCHAAPREPDESTGTTGRFLPVARRGHDVCTLALAWHVFPGTPIAVGANRDEQLDRPAEPPQLRPDRSPAVIAPRDREAGGTWMGLTETGLYVLLTNRWLATPIDGDRSRGLLVDDCLDRATAREAVSHVRAEIEDHGRSYAGFSLVLADSTAAFLLVNDGRLRVRRLDPGVHVLRNVGGVINGRPRFAIPDRRSDAGTRQRTSARAMAERARPEPGESAAVWLDRLGETLGDHDVDVCIHGETFGTRSSTLVRTGDDPAFRYADGPPCTAAYDPIAVPPGFAAATANAGGESHL</sequence>
<dbReference type="PANTHER" id="PTHR17985:SF8">
    <property type="entry name" value="TRANSPORT AND GOLGI ORGANIZATION PROTEIN 2 HOMOLOG"/>
    <property type="match status" value="1"/>
</dbReference>
<feature type="region of interest" description="Disordered" evidence="1">
    <location>
        <begin position="1"/>
        <end position="35"/>
    </location>
</feature>
<gene>
    <name evidence="2" type="ORF">SAMN05192561_101648</name>
</gene>
<dbReference type="InterPro" id="IPR008551">
    <property type="entry name" value="TANGO2"/>
</dbReference>
<evidence type="ECO:0000313" key="3">
    <source>
        <dbReference type="Proteomes" id="UP000199215"/>
    </source>
</evidence>
<dbReference type="Pfam" id="PF05742">
    <property type="entry name" value="TANGO2"/>
    <property type="match status" value="1"/>
</dbReference>
<feature type="region of interest" description="Disordered" evidence="1">
    <location>
        <begin position="210"/>
        <end position="232"/>
    </location>
</feature>
<reference evidence="2 3" key="1">
    <citation type="submission" date="2016-10" db="EMBL/GenBank/DDBJ databases">
        <authorList>
            <person name="de Groot N.N."/>
        </authorList>
    </citation>
    <scope>NUCLEOTIDE SEQUENCE [LARGE SCALE GENOMIC DNA]</scope>
    <source>
        <strain evidence="2 3">IBRC-M10418</strain>
    </source>
</reference>
<feature type="compositionally biased region" description="Basic and acidic residues" evidence="1">
    <location>
        <begin position="1"/>
        <end position="27"/>
    </location>
</feature>
<dbReference type="STRING" id="1267564.SAMN05192561_101648"/>
<name>A0A1H6HX27_9EURY</name>
<evidence type="ECO:0000313" key="2">
    <source>
        <dbReference type="EMBL" id="SEH40511.1"/>
    </source>
</evidence>
<dbReference type="EMBL" id="FNWU01000001">
    <property type="protein sequence ID" value="SEH40511.1"/>
    <property type="molecule type" value="Genomic_DNA"/>
</dbReference>
<dbReference type="AlphaFoldDB" id="A0A1H6HX27"/>
<dbReference type="Proteomes" id="UP000199215">
    <property type="component" value="Unassembled WGS sequence"/>
</dbReference>
<accession>A0A1H6HX27</accession>
<protein>
    <submittedName>
        <fullName evidence="2">Uncharacterized conserved protein, contains NRDE domain</fullName>
    </submittedName>
</protein>
<dbReference type="Gene3D" id="3.60.60.10">
    <property type="entry name" value="Penicillin V Acylase, Chain A"/>
    <property type="match status" value="1"/>
</dbReference>
<proteinExistence type="predicted"/>
<organism evidence="2 3">
    <name type="scientific">Halopenitus malekzadehii</name>
    <dbReference type="NCBI Taxonomy" id="1267564"/>
    <lineage>
        <taxon>Archaea</taxon>
        <taxon>Methanobacteriati</taxon>
        <taxon>Methanobacteriota</taxon>
        <taxon>Stenosarchaea group</taxon>
        <taxon>Halobacteria</taxon>
        <taxon>Halobacteriales</taxon>
        <taxon>Haloferacaceae</taxon>
        <taxon>Halopenitus</taxon>
    </lineage>
</organism>